<evidence type="ECO:0000256" key="2">
    <source>
        <dbReference type="SAM" id="MobiDB-lite"/>
    </source>
</evidence>
<dbReference type="InterPro" id="IPR007846">
    <property type="entry name" value="RRM_NUP35_dom"/>
</dbReference>
<dbReference type="Gene3D" id="3.30.70.330">
    <property type="match status" value="1"/>
</dbReference>
<feature type="region of interest" description="Disordered" evidence="2">
    <location>
        <begin position="55"/>
        <end position="103"/>
    </location>
</feature>
<keyword evidence="6" id="KW-1185">Reference proteome</keyword>
<evidence type="ECO:0000259" key="4">
    <source>
        <dbReference type="PROSITE" id="PS50966"/>
    </source>
</evidence>
<keyword evidence="1" id="KW-0862">Zinc</keyword>
<dbReference type="Pfam" id="PF05172">
    <property type="entry name" value="RRM_Nup35"/>
    <property type="match status" value="1"/>
</dbReference>
<organism evidence="5 6">
    <name type="scientific">Papaver atlanticum</name>
    <dbReference type="NCBI Taxonomy" id="357466"/>
    <lineage>
        <taxon>Eukaryota</taxon>
        <taxon>Viridiplantae</taxon>
        <taxon>Streptophyta</taxon>
        <taxon>Embryophyta</taxon>
        <taxon>Tracheophyta</taxon>
        <taxon>Spermatophyta</taxon>
        <taxon>Magnoliopsida</taxon>
        <taxon>Ranunculales</taxon>
        <taxon>Papaveraceae</taxon>
        <taxon>Papaveroideae</taxon>
        <taxon>Papaver</taxon>
    </lineage>
</organism>
<dbReference type="GO" id="GO:0061630">
    <property type="term" value="F:ubiquitin protein ligase activity"/>
    <property type="evidence" value="ECO:0007669"/>
    <property type="project" value="InterPro"/>
</dbReference>
<dbReference type="EMBL" id="JAJJMB010008487">
    <property type="protein sequence ID" value="KAI3923347.1"/>
    <property type="molecule type" value="Genomic_DNA"/>
</dbReference>
<reference evidence="5" key="1">
    <citation type="submission" date="2022-04" db="EMBL/GenBank/DDBJ databases">
        <title>A functionally conserved STORR gene fusion in Papaver species that diverged 16.8 million years ago.</title>
        <authorList>
            <person name="Catania T."/>
        </authorList>
    </citation>
    <scope>NUCLEOTIDE SEQUENCE</scope>
    <source>
        <strain evidence="5">S-188037</strain>
    </source>
</reference>
<feature type="compositionally biased region" description="Acidic residues" evidence="2">
    <location>
        <begin position="77"/>
        <end position="95"/>
    </location>
</feature>
<feature type="transmembrane region" description="Helical" evidence="3">
    <location>
        <begin position="109"/>
        <end position="132"/>
    </location>
</feature>
<protein>
    <recommendedName>
        <fullName evidence="4">SWIM-type domain-containing protein</fullName>
    </recommendedName>
</protein>
<feature type="transmembrane region" description="Helical" evidence="3">
    <location>
        <begin position="161"/>
        <end position="179"/>
    </location>
</feature>
<dbReference type="Pfam" id="PF04434">
    <property type="entry name" value="SWIM"/>
    <property type="match status" value="1"/>
</dbReference>
<gene>
    <name evidence="5" type="ORF">MKW98_026940</name>
</gene>
<dbReference type="PANTHER" id="PTHR21540">
    <property type="entry name" value="RING FINGER AND SWIM DOMAIN-CONTAINING PROTEIN 2"/>
    <property type="match status" value="1"/>
</dbReference>
<dbReference type="PROSITE" id="PS50966">
    <property type="entry name" value="ZF_SWIM"/>
    <property type="match status" value="1"/>
</dbReference>
<feature type="domain" description="SWIM-type" evidence="4">
    <location>
        <begin position="174"/>
        <end position="206"/>
    </location>
</feature>
<keyword evidence="3" id="KW-0472">Membrane</keyword>
<dbReference type="InterPro" id="IPR012677">
    <property type="entry name" value="Nucleotide-bd_a/b_plait_sf"/>
</dbReference>
<keyword evidence="3" id="KW-1133">Transmembrane helix</keyword>
<keyword evidence="3" id="KW-0812">Transmembrane</keyword>
<keyword evidence="1" id="KW-0479">Metal-binding</keyword>
<evidence type="ECO:0000256" key="1">
    <source>
        <dbReference type="PROSITE-ProRule" id="PRU00325"/>
    </source>
</evidence>
<dbReference type="InterPro" id="IPR039903">
    <property type="entry name" value="Zswim2"/>
</dbReference>
<evidence type="ECO:0000256" key="3">
    <source>
        <dbReference type="SAM" id="Phobius"/>
    </source>
</evidence>
<evidence type="ECO:0000313" key="6">
    <source>
        <dbReference type="Proteomes" id="UP001202328"/>
    </source>
</evidence>
<dbReference type="AlphaFoldDB" id="A0AAD4XJ82"/>
<sequence length="334" mass="37428">MKSPKTEGEFTSPNQASAAVSIGKSNIKTPKSEMLDYSLSSDTKIGIKTFKSKMSNYRNLPSDSKSEIKNPKTEQGSNDEDEDEEHDSPDEDEEHESSPAENNLDEEEWVTVFGIIVMLSFHLLLVILDYVCQGNWMHILYQNQREAQKALSKSGKKISEVLIFFVLAATGNVYTVTLSTTPVCRCNCPDSVVPCKHILFVFLRVLGISQNDRRLCRKRLKPCQLADLLNLPSSARTLADAYTRDKFRHLYTTAKVKVGLPPSIGNGVLCAICHAKWHPLGDHEMVKCGSCGDIGHKTCLVTYRRSHGKVVPKCKSCRTNWVAAVQNWYTKLTR</sequence>
<dbReference type="Proteomes" id="UP001202328">
    <property type="component" value="Unassembled WGS sequence"/>
</dbReference>
<keyword evidence="1" id="KW-0863">Zinc-finger</keyword>
<accession>A0AAD4XJ82</accession>
<dbReference type="InterPro" id="IPR007527">
    <property type="entry name" value="Znf_SWIM"/>
</dbReference>
<name>A0AAD4XJ82_9MAGN</name>
<proteinExistence type="predicted"/>
<comment type="caution">
    <text evidence="5">The sequence shown here is derived from an EMBL/GenBank/DDBJ whole genome shotgun (WGS) entry which is preliminary data.</text>
</comment>
<dbReference type="GO" id="GO:0008270">
    <property type="term" value="F:zinc ion binding"/>
    <property type="evidence" value="ECO:0007669"/>
    <property type="project" value="UniProtKB-KW"/>
</dbReference>
<evidence type="ECO:0000313" key="5">
    <source>
        <dbReference type="EMBL" id="KAI3923347.1"/>
    </source>
</evidence>
<feature type="region of interest" description="Disordered" evidence="2">
    <location>
        <begin position="1"/>
        <end position="35"/>
    </location>
</feature>
<dbReference type="PANTHER" id="PTHR21540:SF0">
    <property type="entry name" value="PHD FAMILY PROTEIN"/>
    <property type="match status" value="1"/>
</dbReference>
<feature type="compositionally biased region" description="Polar residues" evidence="2">
    <location>
        <begin position="9"/>
        <end position="29"/>
    </location>
</feature>